<sequence length="122" mass="13173">MSSKAELTDAQWHKSARSQSGSACVEFAFAGDLVGLRDSKYRRDPANATDDQPMISLPLTHWQPFLEAAVAGSPRSGELRILHLHDGGVTLQDHDGVALTYTDAEWTAFLAGIAADDFVMVA</sequence>
<gene>
    <name evidence="3" type="ORF">NRB20_43340</name>
</gene>
<dbReference type="AlphaFoldDB" id="A0A7K0D8N0"/>
<dbReference type="InterPro" id="IPR007278">
    <property type="entry name" value="DUF397"/>
</dbReference>
<evidence type="ECO:0000259" key="2">
    <source>
        <dbReference type="Pfam" id="PF04149"/>
    </source>
</evidence>
<dbReference type="RefSeq" id="WP_153411912.1">
    <property type="nucleotide sequence ID" value="NZ_WEGK01000009.1"/>
</dbReference>
<feature type="region of interest" description="Disordered" evidence="1">
    <location>
        <begin position="1"/>
        <end position="21"/>
    </location>
</feature>
<protein>
    <recommendedName>
        <fullName evidence="2">DUF397 domain-containing protein</fullName>
    </recommendedName>
</protein>
<reference evidence="3 4" key="1">
    <citation type="submission" date="2019-10" db="EMBL/GenBank/DDBJ databases">
        <title>Nocardia macrotermitis sp. nov. and Nocardia aurantia sp. nov., isolated from the gut of fungus growing-termite Macrotermes natalensis.</title>
        <authorList>
            <person name="Benndorf R."/>
            <person name="Schwitalla J."/>
            <person name="Martin K."/>
            <person name="De Beer W."/>
            <person name="Kaster A.-K."/>
            <person name="Vollmers J."/>
            <person name="Poulsen M."/>
            <person name="Beemelmanns C."/>
        </authorList>
    </citation>
    <scope>NUCLEOTIDE SEQUENCE [LARGE SCALE GENOMIC DNA]</scope>
    <source>
        <strain evidence="3 4">RB20</strain>
    </source>
</reference>
<keyword evidence="4" id="KW-1185">Reference proteome</keyword>
<evidence type="ECO:0000256" key="1">
    <source>
        <dbReference type="SAM" id="MobiDB-lite"/>
    </source>
</evidence>
<comment type="caution">
    <text evidence="3">The sequence shown here is derived from an EMBL/GenBank/DDBJ whole genome shotgun (WGS) entry which is preliminary data.</text>
</comment>
<proteinExistence type="predicted"/>
<organism evidence="3 4">
    <name type="scientific">Nocardia macrotermitis</name>
    <dbReference type="NCBI Taxonomy" id="2585198"/>
    <lineage>
        <taxon>Bacteria</taxon>
        <taxon>Bacillati</taxon>
        <taxon>Actinomycetota</taxon>
        <taxon>Actinomycetes</taxon>
        <taxon>Mycobacteriales</taxon>
        <taxon>Nocardiaceae</taxon>
        <taxon>Nocardia</taxon>
    </lineage>
</organism>
<feature type="domain" description="DUF397" evidence="2">
    <location>
        <begin position="10"/>
        <end position="68"/>
    </location>
</feature>
<accession>A0A7K0D8N0</accession>
<name>A0A7K0D8N0_9NOCA</name>
<dbReference type="Proteomes" id="UP000438448">
    <property type="component" value="Unassembled WGS sequence"/>
</dbReference>
<dbReference type="Pfam" id="PF04149">
    <property type="entry name" value="DUF397"/>
    <property type="match status" value="1"/>
</dbReference>
<evidence type="ECO:0000313" key="3">
    <source>
        <dbReference type="EMBL" id="MQY21224.1"/>
    </source>
</evidence>
<dbReference type="EMBL" id="WEGK01000009">
    <property type="protein sequence ID" value="MQY21224.1"/>
    <property type="molecule type" value="Genomic_DNA"/>
</dbReference>
<dbReference type="OrthoDB" id="4571387at2"/>
<evidence type="ECO:0000313" key="4">
    <source>
        <dbReference type="Proteomes" id="UP000438448"/>
    </source>
</evidence>